<dbReference type="PROSITE" id="PS51257">
    <property type="entry name" value="PROKAR_LIPOPROTEIN"/>
    <property type="match status" value="1"/>
</dbReference>
<name>A0ABX1Y1M9_9BACL</name>
<evidence type="ECO:0000313" key="1">
    <source>
        <dbReference type="EMBL" id="NOU74703.1"/>
    </source>
</evidence>
<dbReference type="RefSeq" id="WP_171646102.1">
    <property type="nucleotide sequence ID" value="NZ_WHOA01000182.1"/>
</dbReference>
<proteinExistence type="predicted"/>
<accession>A0ABX1Y1M9</accession>
<dbReference type="EMBL" id="WHOA01000182">
    <property type="protein sequence ID" value="NOU74703.1"/>
    <property type="molecule type" value="Genomic_DNA"/>
</dbReference>
<evidence type="ECO:0000313" key="2">
    <source>
        <dbReference type="Proteomes" id="UP000616779"/>
    </source>
</evidence>
<comment type="caution">
    <text evidence="1">The sequence shown here is derived from an EMBL/GenBank/DDBJ whole genome shotgun (WGS) entry which is preliminary data.</text>
</comment>
<organism evidence="1 2">
    <name type="scientific">Paenibacillus phytorum</name>
    <dbReference type="NCBI Taxonomy" id="2654977"/>
    <lineage>
        <taxon>Bacteria</taxon>
        <taxon>Bacillati</taxon>
        <taxon>Bacillota</taxon>
        <taxon>Bacilli</taxon>
        <taxon>Bacillales</taxon>
        <taxon>Paenibacillaceae</taxon>
        <taxon>Paenibacillus</taxon>
    </lineage>
</organism>
<keyword evidence="2" id="KW-1185">Reference proteome</keyword>
<reference evidence="1 2" key="1">
    <citation type="submission" date="2019-10" db="EMBL/GenBank/DDBJ databases">
        <title>Description of Paenibacillus terrestris sp. nov.</title>
        <authorList>
            <person name="Carlier A."/>
            <person name="Qi S."/>
        </authorList>
    </citation>
    <scope>NUCLEOTIDE SEQUENCE [LARGE SCALE GENOMIC DNA]</scope>
    <source>
        <strain evidence="1 2">LMG 31458</strain>
    </source>
</reference>
<dbReference type="Proteomes" id="UP000616779">
    <property type="component" value="Unassembled WGS sequence"/>
</dbReference>
<protein>
    <recommendedName>
        <fullName evidence="3">Lipoprotein</fullName>
    </recommendedName>
</protein>
<gene>
    <name evidence="1" type="ORF">GC098_25505</name>
</gene>
<evidence type="ECO:0008006" key="3">
    <source>
        <dbReference type="Google" id="ProtNLM"/>
    </source>
</evidence>
<sequence>MRRKTIMVILTIVVLLSVIGCKSKGEQSTDTHSGVQLGEQLKLNFALIREIKVEEREPSQTVSKITWRTAGKSLKSKEQIESFEQAVRTADIMSGQPRAIFPNFKLTAISSDGKELFAVSFWTGGMGMIEINDTYCTLTEDGKNKVMMLLKDAEALSS</sequence>